<dbReference type="EMBL" id="JAFBWN010000043">
    <property type="protein sequence ID" value="MBM2357556.1"/>
    <property type="molecule type" value="Genomic_DNA"/>
</dbReference>
<protein>
    <submittedName>
        <fullName evidence="2">Uncharacterized protein</fullName>
    </submittedName>
</protein>
<dbReference type="InterPro" id="IPR013762">
    <property type="entry name" value="Integrase-like_cat_sf"/>
</dbReference>
<dbReference type="RefSeq" id="WP_231036368.1">
    <property type="nucleotide sequence ID" value="NZ_JAJNGX010000043.1"/>
</dbReference>
<sequence length="448" mass="50887">MKQNRSTNSMQYTQQITQEFIALREQFGQMTQEMLHIFADGQVEVLKRVAAGLPKVSPGDPDLPIIFSRIHEMQGHTEHGRYSGGPGKGKRPVYSIPLQDVPQHFLNVIQESHYKERITRDLIYGLREILGAARRANLPEELNQETLTAYRAELDSRKISATWLKRKLLDMQRLGELFALDDKNKKIVANEHRAAKLAADLEPSKRHIDFRANPLSPLDYARIARDVSQEAFATEGNRQTVQRLFITAGMLALLSFIPERVSDILGAVIGKDVTRDARGWSSEYFSRKTDVDRTFDYLPDQLTPYLDDLVLLGAKPGPQGSDLARLYGQRVSLQSPLFARTDLRRAYSSVRIFELVKERTGHGPHAARKAMTDYLAEIDAAPEDVLDLLGHRKIATSEAHYAVYAEAHRRKRTLNRMDDFREELAAGGKFRLVTGRLIDLDKISRELD</sequence>
<dbReference type="Proteomes" id="UP000809337">
    <property type="component" value="Unassembled WGS sequence"/>
</dbReference>
<dbReference type="SUPFAM" id="SSF56349">
    <property type="entry name" value="DNA breaking-rejoining enzymes"/>
    <property type="match status" value="1"/>
</dbReference>
<dbReference type="GO" id="GO:0006310">
    <property type="term" value="P:DNA recombination"/>
    <property type="evidence" value="ECO:0007669"/>
    <property type="project" value="UniProtKB-KW"/>
</dbReference>
<dbReference type="GO" id="GO:0003677">
    <property type="term" value="F:DNA binding"/>
    <property type="evidence" value="ECO:0007669"/>
    <property type="project" value="InterPro"/>
</dbReference>
<comment type="caution">
    <text evidence="2">The sequence shown here is derived from an EMBL/GenBank/DDBJ whole genome shotgun (WGS) entry which is preliminary data.</text>
</comment>
<proteinExistence type="predicted"/>
<dbReference type="GO" id="GO:0015074">
    <property type="term" value="P:DNA integration"/>
    <property type="evidence" value="ECO:0007669"/>
    <property type="project" value="InterPro"/>
</dbReference>
<gene>
    <name evidence="2" type="ORF">JQX14_23690</name>
</gene>
<evidence type="ECO:0000256" key="1">
    <source>
        <dbReference type="ARBA" id="ARBA00023172"/>
    </source>
</evidence>
<accession>A0A9Q2NV36</accession>
<keyword evidence="1" id="KW-0233">DNA recombination</keyword>
<evidence type="ECO:0000313" key="3">
    <source>
        <dbReference type="Proteomes" id="UP000809337"/>
    </source>
</evidence>
<reference evidence="2" key="1">
    <citation type="submission" date="2021-01" db="EMBL/GenBank/DDBJ databases">
        <title>Diatom-associated Roseobacters Show Island Model of Population Structure.</title>
        <authorList>
            <person name="Qu L."/>
            <person name="Feng X."/>
            <person name="Chen Y."/>
            <person name="Li L."/>
            <person name="Wang X."/>
            <person name="Hu Z."/>
            <person name="Wang H."/>
            <person name="Luo H."/>
        </authorList>
    </citation>
    <scope>NUCLEOTIDE SEQUENCE</scope>
    <source>
        <strain evidence="2">SM26-45</strain>
    </source>
</reference>
<name>A0A9Q2NV36_9RHOB</name>
<evidence type="ECO:0000313" key="2">
    <source>
        <dbReference type="EMBL" id="MBM2357556.1"/>
    </source>
</evidence>
<dbReference type="InterPro" id="IPR011010">
    <property type="entry name" value="DNA_brk_join_enz"/>
</dbReference>
<dbReference type="AlphaFoldDB" id="A0A9Q2NV36"/>
<organism evidence="2 3">
    <name type="scientific">Pseudosulfitobacter pseudonitzschiae</name>
    <dbReference type="NCBI Taxonomy" id="1402135"/>
    <lineage>
        <taxon>Bacteria</taxon>
        <taxon>Pseudomonadati</taxon>
        <taxon>Pseudomonadota</taxon>
        <taxon>Alphaproteobacteria</taxon>
        <taxon>Rhodobacterales</taxon>
        <taxon>Roseobacteraceae</taxon>
        <taxon>Pseudosulfitobacter</taxon>
    </lineage>
</organism>
<dbReference type="Gene3D" id="1.10.443.10">
    <property type="entry name" value="Intergrase catalytic core"/>
    <property type="match status" value="1"/>
</dbReference>